<keyword evidence="5" id="KW-0808">Transferase</keyword>
<evidence type="ECO:0000256" key="5">
    <source>
        <dbReference type="ARBA" id="ARBA00022679"/>
    </source>
</evidence>
<evidence type="ECO:0000256" key="9">
    <source>
        <dbReference type="ARBA" id="ARBA00022840"/>
    </source>
</evidence>
<dbReference type="Pfam" id="PF00512">
    <property type="entry name" value="HisKA"/>
    <property type="match status" value="1"/>
</dbReference>
<dbReference type="EC" id="2.7.13.3" evidence="3"/>
<keyword evidence="9" id="KW-0067">ATP-binding</keyword>
<dbReference type="Gene3D" id="1.20.5.1040">
    <property type="entry name" value="Sensor protein qsec"/>
    <property type="match status" value="1"/>
</dbReference>
<feature type="domain" description="HAMP" evidence="15">
    <location>
        <begin position="183"/>
        <end position="235"/>
    </location>
</feature>
<evidence type="ECO:0000259" key="15">
    <source>
        <dbReference type="PROSITE" id="PS50885"/>
    </source>
</evidence>
<evidence type="ECO:0000259" key="14">
    <source>
        <dbReference type="PROSITE" id="PS50109"/>
    </source>
</evidence>
<evidence type="ECO:0000256" key="3">
    <source>
        <dbReference type="ARBA" id="ARBA00012438"/>
    </source>
</evidence>
<feature type="domain" description="Histidine kinase" evidence="14">
    <location>
        <begin position="243"/>
        <end position="456"/>
    </location>
</feature>
<dbReference type="InterPro" id="IPR003594">
    <property type="entry name" value="HATPase_dom"/>
</dbReference>
<dbReference type="InterPro" id="IPR013727">
    <property type="entry name" value="2CSK_N"/>
</dbReference>
<dbReference type="SMART" id="SM00387">
    <property type="entry name" value="HATPase_c"/>
    <property type="match status" value="1"/>
</dbReference>
<keyword evidence="8 16" id="KW-0418">Kinase</keyword>
<dbReference type="InterPro" id="IPR005467">
    <property type="entry name" value="His_kinase_dom"/>
</dbReference>
<gene>
    <name evidence="16" type="ORF">IPL58_03040</name>
</gene>
<dbReference type="Gene3D" id="3.30.565.10">
    <property type="entry name" value="Histidine kinase-like ATPase, C-terminal domain"/>
    <property type="match status" value="1"/>
</dbReference>
<keyword evidence="7" id="KW-0547">Nucleotide-binding</keyword>
<dbReference type="SUPFAM" id="SSF47384">
    <property type="entry name" value="Homodimeric domain of signal transducing histidine kinase"/>
    <property type="match status" value="1"/>
</dbReference>
<organism evidence="16 17">
    <name type="scientific">Candidatus Proximibacter danicus</name>
    <dbReference type="NCBI Taxonomy" id="2954365"/>
    <lineage>
        <taxon>Bacteria</taxon>
        <taxon>Pseudomonadati</taxon>
        <taxon>Pseudomonadota</taxon>
        <taxon>Betaproteobacteria</taxon>
        <taxon>Candidatus Proximibacter</taxon>
    </lineage>
</organism>
<reference evidence="16" key="1">
    <citation type="submission" date="2020-10" db="EMBL/GenBank/DDBJ databases">
        <title>Connecting structure to function with the recovery of over 1000 high-quality activated sludge metagenome-assembled genomes encoding full-length rRNA genes using long-read sequencing.</title>
        <authorList>
            <person name="Singleton C.M."/>
            <person name="Petriglieri F."/>
            <person name="Kristensen J.M."/>
            <person name="Kirkegaard R.H."/>
            <person name="Michaelsen T.Y."/>
            <person name="Andersen M.H."/>
            <person name="Karst S.M."/>
            <person name="Dueholm M.S."/>
            <person name="Nielsen P.H."/>
            <person name="Albertsen M."/>
        </authorList>
    </citation>
    <scope>NUCLEOTIDE SEQUENCE</scope>
    <source>
        <strain evidence="16">Hirt_18-Q3-R61-65_BATAC.395</strain>
    </source>
</reference>
<dbReference type="Proteomes" id="UP000886689">
    <property type="component" value="Unassembled WGS sequence"/>
</dbReference>
<dbReference type="EMBL" id="JADJUC010000002">
    <property type="protein sequence ID" value="MBK8523174.1"/>
    <property type="molecule type" value="Genomic_DNA"/>
</dbReference>
<keyword evidence="4" id="KW-0597">Phosphoprotein</keyword>
<evidence type="ECO:0000313" key="16">
    <source>
        <dbReference type="EMBL" id="MBK8523174.1"/>
    </source>
</evidence>
<dbReference type="InterPro" id="IPR003661">
    <property type="entry name" value="HisK_dim/P_dom"/>
</dbReference>
<evidence type="ECO:0000256" key="12">
    <source>
        <dbReference type="ARBA" id="ARBA00023136"/>
    </source>
</evidence>
<evidence type="ECO:0000256" key="11">
    <source>
        <dbReference type="ARBA" id="ARBA00023012"/>
    </source>
</evidence>
<evidence type="ECO:0000256" key="7">
    <source>
        <dbReference type="ARBA" id="ARBA00022741"/>
    </source>
</evidence>
<dbReference type="PANTHER" id="PTHR45436:SF14">
    <property type="entry name" value="SENSOR PROTEIN QSEC"/>
    <property type="match status" value="1"/>
</dbReference>
<dbReference type="InterPro" id="IPR003660">
    <property type="entry name" value="HAMP_dom"/>
</dbReference>
<sequence>MSATLFRTRSLRWRLLRWVTLTTIVIWSLAAALSYHQARAEVQELMDGQIAKMARLLLAQIHEDTAYLKRLPENMASLRGTKSRRSELPLEFQIGYADGTVLVRSPKAPGTPLTRSLGYANVEHEGKPWRSLMLETADGRYRVQVAHSFQTRDREALEIATKTVLPLALLLPLMIALLYFAIRRGLKPLDELADDVASRSPDNLATLQPATELLETRPLVSSLNRLLSRLATTLDNERRFTADAAHELRTPLAALKVQAQVALATRDPEESRHAMAQVLAGADRSTRLVEQLLRLARLDPLVQLPDPQPIDLADLAYTTIENARDAASAKQQKLTLSAPESGPQISGDPDLLAVVLRNLVDNALRYTPAGGHISVSTGLEHGTPFMAVTDNGPGAPEKDLPRLGNRFYRSSEAGGEGSGLGLAIVGRIAELHGARLHLSNGSQGGFTARIDWQVLPPAP</sequence>
<evidence type="ECO:0000256" key="4">
    <source>
        <dbReference type="ARBA" id="ARBA00022553"/>
    </source>
</evidence>
<keyword evidence="10 13" id="KW-1133">Transmembrane helix</keyword>
<evidence type="ECO:0000256" key="1">
    <source>
        <dbReference type="ARBA" id="ARBA00000085"/>
    </source>
</evidence>
<dbReference type="InterPro" id="IPR050428">
    <property type="entry name" value="TCS_sensor_his_kinase"/>
</dbReference>
<dbReference type="InterPro" id="IPR036890">
    <property type="entry name" value="HATPase_C_sf"/>
</dbReference>
<accession>A0A9D7JYN7</accession>
<comment type="caution">
    <text evidence="16">The sequence shown here is derived from an EMBL/GenBank/DDBJ whole genome shotgun (WGS) entry which is preliminary data.</text>
</comment>
<keyword evidence="11" id="KW-0902">Two-component regulatory system</keyword>
<dbReference type="SUPFAM" id="SSF55874">
    <property type="entry name" value="ATPase domain of HSP90 chaperone/DNA topoisomerase II/histidine kinase"/>
    <property type="match status" value="1"/>
</dbReference>
<evidence type="ECO:0000313" key="17">
    <source>
        <dbReference type="Proteomes" id="UP000886689"/>
    </source>
</evidence>
<name>A0A9D7JYN7_9PROT</name>
<dbReference type="GO" id="GO:0005886">
    <property type="term" value="C:plasma membrane"/>
    <property type="evidence" value="ECO:0007669"/>
    <property type="project" value="TreeGrafter"/>
</dbReference>
<keyword evidence="6 13" id="KW-0812">Transmembrane</keyword>
<dbReference type="CDD" id="cd00082">
    <property type="entry name" value="HisKA"/>
    <property type="match status" value="1"/>
</dbReference>
<dbReference type="Gene3D" id="1.10.287.130">
    <property type="match status" value="1"/>
</dbReference>
<dbReference type="Pfam" id="PF02518">
    <property type="entry name" value="HATPase_c"/>
    <property type="match status" value="1"/>
</dbReference>
<protein>
    <recommendedName>
        <fullName evidence="3">histidine kinase</fullName>
        <ecNumber evidence="3">2.7.13.3</ecNumber>
    </recommendedName>
</protein>
<dbReference type="PROSITE" id="PS50885">
    <property type="entry name" value="HAMP"/>
    <property type="match status" value="1"/>
</dbReference>
<dbReference type="PROSITE" id="PS50109">
    <property type="entry name" value="HIS_KIN"/>
    <property type="match status" value="1"/>
</dbReference>
<evidence type="ECO:0000256" key="13">
    <source>
        <dbReference type="SAM" id="Phobius"/>
    </source>
</evidence>
<dbReference type="InterPro" id="IPR036097">
    <property type="entry name" value="HisK_dim/P_sf"/>
</dbReference>
<dbReference type="PANTHER" id="PTHR45436">
    <property type="entry name" value="SENSOR HISTIDINE KINASE YKOH"/>
    <property type="match status" value="1"/>
</dbReference>
<evidence type="ECO:0000256" key="10">
    <source>
        <dbReference type="ARBA" id="ARBA00022989"/>
    </source>
</evidence>
<dbReference type="AlphaFoldDB" id="A0A9D7JYN7"/>
<evidence type="ECO:0000256" key="8">
    <source>
        <dbReference type="ARBA" id="ARBA00022777"/>
    </source>
</evidence>
<comment type="subcellular location">
    <subcellularLocation>
        <location evidence="2">Membrane</location>
        <topology evidence="2">Multi-pass membrane protein</topology>
    </subcellularLocation>
</comment>
<keyword evidence="12 13" id="KW-0472">Membrane</keyword>
<evidence type="ECO:0000256" key="6">
    <source>
        <dbReference type="ARBA" id="ARBA00022692"/>
    </source>
</evidence>
<evidence type="ECO:0000256" key="2">
    <source>
        <dbReference type="ARBA" id="ARBA00004141"/>
    </source>
</evidence>
<dbReference type="InterPro" id="IPR004358">
    <property type="entry name" value="Sig_transdc_His_kin-like_C"/>
</dbReference>
<dbReference type="SMART" id="SM00388">
    <property type="entry name" value="HisKA"/>
    <property type="match status" value="1"/>
</dbReference>
<dbReference type="PRINTS" id="PR00344">
    <property type="entry name" value="BCTRLSENSOR"/>
</dbReference>
<feature type="transmembrane region" description="Helical" evidence="13">
    <location>
        <begin position="15"/>
        <end position="35"/>
    </location>
</feature>
<dbReference type="GO" id="GO:0005524">
    <property type="term" value="F:ATP binding"/>
    <property type="evidence" value="ECO:0007669"/>
    <property type="project" value="UniProtKB-KW"/>
</dbReference>
<dbReference type="Pfam" id="PF08521">
    <property type="entry name" value="2CSK_N"/>
    <property type="match status" value="1"/>
</dbReference>
<comment type="catalytic activity">
    <reaction evidence="1">
        <text>ATP + protein L-histidine = ADP + protein N-phospho-L-histidine.</text>
        <dbReference type="EC" id="2.7.13.3"/>
    </reaction>
</comment>
<dbReference type="GO" id="GO:0000155">
    <property type="term" value="F:phosphorelay sensor kinase activity"/>
    <property type="evidence" value="ECO:0007669"/>
    <property type="project" value="InterPro"/>
</dbReference>
<proteinExistence type="predicted"/>